<proteinExistence type="predicted"/>
<sequence>MERIGLMFKIKDELKEEYLDIHTRVWPEKKIIASILGKYFTI</sequence>
<evidence type="ECO:0008006" key="2">
    <source>
        <dbReference type="Google" id="ProtNLM"/>
    </source>
</evidence>
<protein>
    <recommendedName>
        <fullName evidence="2">L-rhamnose mutarotase</fullName>
    </recommendedName>
</protein>
<reference evidence="1" key="1">
    <citation type="journal article" date="2014" name="Front. Microbiol.">
        <title>High frequency of phylogenetically diverse reductive dehalogenase-homologous genes in deep subseafloor sedimentary metagenomes.</title>
        <authorList>
            <person name="Kawai M."/>
            <person name="Futagami T."/>
            <person name="Toyoda A."/>
            <person name="Takaki Y."/>
            <person name="Nishi S."/>
            <person name="Hori S."/>
            <person name="Arai W."/>
            <person name="Tsubouchi T."/>
            <person name="Morono Y."/>
            <person name="Uchiyama I."/>
            <person name="Ito T."/>
            <person name="Fujiyama A."/>
            <person name="Inagaki F."/>
            <person name="Takami H."/>
        </authorList>
    </citation>
    <scope>NUCLEOTIDE SEQUENCE</scope>
    <source>
        <strain evidence="1">Expedition CK06-06</strain>
    </source>
</reference>
<gene>
    <name evidence="1" type="ORF">S03H2_46445</name>
</gene>
<dbReference type="EMBL" id="BARU01029158">
    <property type="protein sequence ID" value="GAH63848.1"/>
    <property type="molecule type" value="Genomic_DNA"/>
</dbReference>
<dbReference type="AlphaFoldDB" id="X1J239"/>
<comment type="caution">
    <text evidence="1">The sequence shown here is derived from an EMBL/GenBank/DDBJ whole genome shotgun (WGS) entry which is preliminary data.</text>
</comment>
<organism evidence="1">
    <name type="scientific">marine sediment metagenome</name>
    <dbReference type="NCBI Taxonomy" id="412755"/>
    <lineage>
        <taxon>unclassified sequences</taxon>
        <taxon>metagenomes</taxon>
        <taxon>ecological metagenomes</taxon>
    </lineage>
</organism>
<dbReference type="Gene3D" id="3.30.70.100">
    <property type="match status" value="1"/>
</dbReference>
<accession>X1J239</accession>
<dbReference type="InterPro" id="IPR011008">
    <property type="entry name" value="Dimeric_a/b-barrel"/>
</dbReference>
<dbReference type="SUPFAM" id="SSF54909">
    <property type="entry name" value="Dimeric alpha+beta barrel"/>
    <property type="match status" value="1"/>
</dbReference>
<name>X1J239_9ZZZZ</name>
<evidence type="ECO:0000313" key="1">
    <source>
        <dbReference type="EMBL" id="GAH63848.1"/>
    </source>
</evidence>